<dbReference type="RefSeq" id="WP_222579671.1">
    <property type="nucleotide sequence ID" value="NZ_JAHVHU010000007.1"/>
</dbReference>
<reference evidence="1" key="1">
    <citation type="submission" date="2021-06" db="EMBL/GenBank/DDBJ databases">
        <title>44 bacteria genomes isolated from Dapeng, Shenzhen.</title>
        <authorList>
            <person name="Zheng W."/>
            <person name="Yu S."/>
            <person name="Huang Y."/>
        </authorList>
    </citation>
    <scope>NUCLEOTIDE SEQUENCE</scope>
    <source>
        <strain evidence="1">DP5N28-2</strain>
    </source>
</reference>
<accession>A0A953L9Y8</accession>
<dbReference type="EMBL" id="JAHVHU010000007">
    <property type="protein sequence ID" value="MBY5958138.1"/>
    <property type="molecule type" value="Genomic_DNA"/>
</dbReference>
<evidence type="ECO:0000313" key="2">
    <source>
        <dbReference type="Proteomes" id="UP000753961"/>
    </source>
</evidence>
<dbReference type="Proteomes" id="UP000753961">
    <property type="component" value="Unassembled WGS sequence"/>
</dbReference>
<dbReference type="AlphaFoldDB" id="A0A953L9Y8"/>
<dbReference type="GO" id="GO:0003697">
    <property type="term" value="F:single-stranded DNA binding"/>
    <property type="evidence" value="ECO:0007669"/>
    <property type="project" value="InterPro"/>
</dbReference>
<dbReference type="GO" id="GO:0106300">
    <property type="term" value="P:protein-DNA covalent cross-linking repair"/>
    <property type="evidence" value="ECO:0007669"/>
    <property type="project" value="InterPro"/>
</dbReference>
<dbReference type="SUPFAM" id="SSF143081">
    <property type="entry name" value="BB1717-like"/>
    <property type="match status" value="1"/>
</dbReference>
<dbReference type="InterPro" id="IPR003738">
    <property type="entry name" value="SRAP"/>
</dbReference>
<comment type="caution">
    <text evidence="1">The sequence shown here is derived from an EMBL/GenBank/DDBJ whole genome shotgun (WGS) entry which is preliminary data.</text>
</comment>
<gene>
    <name evidence="1" type="ORF">KUV50_08360</name>
</gene>
<name>A0A953L9Y8_9BACT</name>
<dbReference type="Gene3D" id="3.90.1680.10">
    <property type="entry name" value="SOS response associated peptidase-like"/>
    <property type="match status" value="1"/>
</dbReference>
<sequence length="199" mass="23056">MGDLLHYESDNTVILELLEQGIHFSEYLLSHFNIQTGQRYPVIAQSEKPGISMVRWGMENPMLPEAPRLSYLYGPSIEKQESLHTIFRHQRILIPIKKFIYNQDPGTSIIIKHPEDKMLWMAGLWYEDQQGTKGFAVITQDSGDEQRNKIRRIPLFISHKSLINNWLDRKNGNIPDLDKLMVAKTKAFVSKESMSEVES</sequence>
<proteinExistence type="predicted"/>
<organism evidence="1 2">
    <name type="scientific">Membranihabitans marinus</name>
    <dbReference type="NCBI Taxonomy" id="1227546"/>
    <lineage>
        <taxon>Bacteria</taxon>
        <taxon>Pseudomonadati</taxon>
        <taxon>Bacteroidota</taxon>
        <taxon>Saprospiria</taxon>
        <taxon>Saprospirales</taxon>
        <taxon>Saprospiraceae</taxon>
        <taxon>Membranihabitans</taxon>
    </lineage>
</organism>
<keyword evidence="2" id="KW-1185">Reference proteome</keyword>
<dbReference type="InterPro" id="IPR036590">
    <property type="entry name" value="SRAP-like"/>
</dbReference>
<protein>
    <submittedName>
        <fullName evidence="1">SOS response-associated peptidase</fullName>
    </submittedName>
</protein>
<dbReference type="Pfam" id="PF02586">
    <property type="entry name" value="SRAP"/>
    <property type="match status" value="1"/>
</dbReference>
<evidence type="ECO:0000313" key="1">
    <source>
        <dbReference type="EMBL" id="MBY5958138.1"/>
    </source>
</evidence>